<keyword evidence="4 9" id="KW-0349">Heme</keyword>
<dbReference type="PRINTS" id="PR00385">
    <property type="entry name" value="P450"/>
</dbReference>
<sequence length="568" mass="64194">MFFTALLGVAVLTLAWVVYNLVVLPLTSPLRNLPGPPSEGWIGLGGHLRSVLSVGRSKATHEEYVKKYGKNVRIKGVTNWEDRLLTTDPVAIAHVMNHTIDYEKPWQSRRVINRLIGEGMLSAEGQVHKRMRRVGNPAFSVQNMRALVPLVFATGQELRDKWLELLSNSEKERANATTQNSQKGVKLDVCMWVSRATFDIIGLAGFDYRFNAIQSESNDLFLAFKDMFEIAVSQSSGLWDIIIVYFPWLEWIFPNEKTRIVKKSRHIIYTTGRELVQEKKRRIFEGKKNGTDYTGTDLLTHLLKSNMSTEISPSQRISDDEILHNVNTFLFAGSDTTSLSLTWTLLALASYPSMQNRLRKELQEFSAAYGLDPASSNFAAPSASEAWKELHSALDELPYLNNVIRESLRVIPPVHSSIRVATKDDEIPTSEAIRMKDGSIKWGVKIRKGQFVHLPVESMNVDKGVWGDDAWNFNPDRWEKLPDAVLDQPGLFNHTLSFSGGPRGCIGVRMSMMEMKTFLYFLISNFTFSVDPQDKISAVNVVLTRPYVRGKFEEGSQCPLLVSRYVPS</sequence>
<dbReference type="Proteomes" id="UP000053477">
    <property type="component" value="Unassembled WGS sequence"/>
</dbReference>
<dbReference type="PANTHER" id="PTHR24305:SF166">
    <property type="entry name" value="CYTOCHROME P450 12A4, MITOCHONDRIAL-RELATED"/>
    <property type="match status" value="1"/>
</dbReference>
<dbReference type="InterPro" id="IPR036396">
    <property type="entry name" value="Cyt_P450_sf"/>
</dbReference>
<dbReference type="Gene3D" id="1.10.630.10">
    <property type="entry name" value="Cytochrome P450"/>
    <property type="match status" value="1"/>
</dbReference>
<dbReference type="InParanoid" id="A0A0H2S367"/>
<protein>
    <submittedName>
        <fullName evidence="11">Cytochrome P450</fullName>
    </submittedName>
</protein>
<proteinExistence type="inferred from homology"/>
<dbReference type="AlphaFoldDB" id="A0A0H2S367"/>
<dbReference type="InterPro" id="IPR002401">
    <property type="entry name" value="Cyt_P450_E_grp-I"/>
</dbReference>
<dbReference type="OrthoDB" id="1470350at2759"/>
<keyword evidence="6 10" id="KW-0560">Oxidoreductase</keyword>
<dbReference type="GO" id="GO:0016705">
    <property type="term" value="F:oxidoreductase activity, acting on paired donors, with incorporation or reduction of molecular oxygen"/>
    <property type="evidence" value="ECO:0007669"/>
    <property type="project" value="InterPro"/>
</dbReference>
<dbReference type="InterPro" id="IPR001128">
    <property type="entry name" value="Cyt_P450"/>
</dbReference>
<organism evidence="11 12">
    <name type="scientific">Schizopora paradoxa</name>
    <dbReference type="NCBI Taxonomy" id="27342"/>
    <lineage>
        <taxon>Eukaryota</taxon>
        <taxon>Fungi</taxon>
        <taxon>Dikarya</taxon>
        <taxon>Basidiomycota</taxon>
        <taxon>Agaricomycotina</taxon>
        <taxon>Agaricomycetes</taxon>
        <taxon>Hymenochaetales</taxon>
        <taxon>Schizoporaceae</taxon>
        <taxon>Schizopora</taxon>
    </lineage>
</organism>
<keyword evidence="5 9" id="KW-0479">Metal-binding</keyword>
<reference evidence="11 12" key="1">
    <citation type="submission" date="2015-04" db="EMBL/GenBank/DDBJ databases">
        <title>Complete genome sequence of Schizopora paradoxa KUC8140, a cosmopolitan wood degrader in East Asia.</title>
        <authorList>
            <consortium name="DOE Joint Genome Institute"/>
            <person name="Min B."/>
            <person name="Park H."/>
            <person name="Jang Y."/>
            <person name="Kim J.-J."/>
            <person name="Kim K.H."/>
            <person name="Pangilinan J."/>
            <person name="Lipzen A."/>
            <person name="Riley R."/>
            <person name="Grigoriev I.V."/>
            <person name="Spatafora J.W."/>
            <person name="Choi I.-G."/>
        </authorList>
    </citation>
    <scope>NUCLEOTIDE SEQUENCE [LARGE SCALE GENOMIC DNA]</scope>
    <source>
        <strain evidence="11 12">KUC8140</strain>
    </source>
</reference>
<comment type="cofactor">
    <cofactor evidence="1 9">
        <name>heme</name>
        <dbReference type="ChEBI" id="CHEBI:30413"/>
    </cofactor>
</comment>
<feature type="binding site" description="axial binding residue" evidence="9">
    <location>
        <position position="505"/>
    </location>
    <ligand>
        <name>heme</name>
        <dbReference type="ChEBI" id="CHEBI:30413"/>
    </ligand>
    <ligandPart>
        <name>Fe</name>
        <dbReference type="ChEBI" id="CHEBI:18248"/>
    </ligandPart>
</feature>
<dbReference type="CDD" id="cd11069">
    <property type="entry name" value="CYP_FUM15-like"/>
    <property type="match status" value="1"/>
</dbReference>
<gene>
    <name evidence="11" type="ORF">SCHPADRAFT_899815</name>
</gene>
<dbReference type="EMBL" id="KQ085895">
    <property type="protein sequence ID" value="KLO18424.1"/>
    <property type="molecule type" value="Genomic_DNA"/>
</dbReference>
<evidence type="ECO:0000313" key="12">
    <source>
        <dbReference type="Proteomes" id="UP000053477"/>
    </source>
</evidence>
<dbReference type="PANTHER" id="PTHR24305">
    <property type="entry name" value="CYTOCHROME P450"/>
    <property type="match status" value="1"/>
</dbReference>
<dbReference type="GO" id="GO:0020037">
    <property type="term" value="F:heme binding"/>
    <property type="evidence" value="ECO:0007669"/>
    <property type="project" value="InterPro"/>
</dbReference>
<dbReference type="SUPFAM" id="SSF48264">
    <property type="entry name" value="Cytochrome P450"/>
    <property type="match status" value="1"/>
</dbReference>
<evidence type="ECO:0000256" key="5">
    <source>
        <dbReference type="ARBA" id="ARBA00022723"/>
    </source>
</evidence>
<dbReference type="Pfam" id="PF00067">
    <property type="entry name" value="p450"/>
    <property type="match status" value="1"/>
</dbReference>
<evidence type="ECO:0000256" key="3">
    <source>
        <dbReference type="ARBA" id="ARBA00010617"/>
    </source>
</evidence>
<evidence type="ECO:0000256" key="2">
    <source>
        <dbReference type="ARBA" id="ARBA00005179"/>
    </source>
</evidence>
<name>A0A0H2S367_9AGAM</name>
<dbReference type="InterPro" id="IPR017972">
    <property type="entry name" value="Cyt_P450_CS"/>
</dbReference>
<evidence type="ECO:0000256" key="7">
    <source>
        <dbReference type="ARBA" id="ARBA00023004"/>
    </source>
</evidence>
<comment type="pathway">
    <text evidence="2">Secondary metabolite biosynthesis.</text>
</comment>
<dbReference type="InterPro" id="IPR050121">
    <property type="entry name" value="Cytochrome_P450_monoxygenase"/>
</dbReference>
<evidence type="ECO:0000256" key="1">
    <source>
        <dbReference type="ARBA" id="ARBA00001971"/>
    </source>
</evidence>
<dbReference type="GO" id="GO:0004497">
    <property type="term" value="F:monooxygenase activity"/>
    <property type="evidence" value="ECO:0007669"/>
    <property type="project" value="UniProtKB-KW"/>
</dbReference>
<keyword evidence="7 9" id="KW-0408">Iron</keyword>
<accession>A0A0H2S367</accession>
<evidence type="ECO:0000256" key="9">
    <source>
        <dbReference type="PIRSR" id="PIRSR602401-1"/>
    </source>
</evidence>
<comment type="similarity">
    <text evidence="3 10">Belongs to the cytochrome P450 family.</text>
</comment>
<evidence type="ECO:0000256" key="4">
    <source>
        <dbReference type="ARBA" id="ARBA00022617"/>
    </source>
</evidence>
<evidence type="ECO:0000256" key="6">
    <source>
        <dbReference type="ARBA" id="ARBA00023002"/>
    </source>
</evidence>
<evidence type="ECO:0000256" key="8">
    <source>
        <dbReference type="ARBA" id="ARBA00023033"/>
    </source>
</evidence>
<dbReference type="PROSITE" id="PS00086">
    <property type="entry name" value="CYTOCHROME_P450"/>
    <property type="match status" value="1"/>
</dbReference>
<dbReference type="STRING" id="27342.A0A0H2S367"/>
<keyword evidence="12" id="KW-1185">Reference proteome</keyword>
<dbReference type="PRINTS" id="PR00463">
    <property type="entry name" value="EP450I"/>
</dbReference>
<evidence type="ECO:0000256" key="10">
    <source>
        <dbReference type="RuleBase" id="RU000461"/>
    </source>
</evidence>
<evidence type="ECO:0000313" key="11">
    <source>
        <dbReference type="EMBL" id="KLO18424.1"/>
    </source>
</evidence>
<keyword evidence="8 10" id="KW-0503">Monooxygenase</keyword>
<dbReference type="GO" id="GO:0005506">
    <property type="term" value="F:iron ion binding"/>
    <property type="evidence" value="ECO:0007669"/>
    <property type="project" value="InterPro"/>
</dbReference>